<evidence type="ECO:0000256" key="5">
    <source>
        <dbReference type="NCBIfam" id="TIGR01696"/>
    </source>
</evidence>
<dbReference type="SUPFAM" id="SSF53649">
    <property type="entry name" value="Alkaline phosphatase-like"/>
    <property type="match status" value="1"/>
</dbReference>
<dbReference type="HAMAP" id="MF_00740">
    <property type="entry name" value="Phosphopentomut"/>
    <property type="match status" value="1"/>
</dbReference>
<gene>
    <name evidence="4" type="primary">deoB</name>
    <name evidence="7" type="ORF">M8006_07630</name>
</gene>
<dbReference type="InterPro" id="IPR024052">
    <property type="entry name" value="Phosphopentomutase_DeoB_cap_sf"/>
</dbReference>
<dbReference type="NCBIfam" id="TIGR01696">
    <property type="entry name" value="deoB"/>
    <property type="match status" value="1"/>
</dbReference>
<keyword evidence="4" id="KW-0963">Cytoplasm</keyword>
<dbReference type="CDD" id="cd16009">
    <property type="entry name" value="PPM"/>
    <property type="match status" value="1"/>
</dbReference>
<comment type="pathway">
    <text evidence="4">Carbohydrate degradation; 2-deoxy-D-ribose 1-phosphate degradation; D-glyceraldehyde 3-phosphate and acetaldehyde from 2-deoxy-alpha-D-ribose 1-phosphate: step 1/2.</text>
</comment>
<dbReference type="Gene3D" id="3.30.70.1250">
    <property type="entry name" value="Phosphopentomutase"/>
    <property type="match status" value="1"/>
</dbReference>
<keyword evidence="3 4" id="KW-0464">Manganese</keyword>
<dbReference type="EMBL" id="JAMJPJ010000009">
    <property type="protein sequence ID" value="MCL7929849.1"/>
    <property type="molecule type" value="Genomic_DNA"/>
</dbReference>
<accession>A0ABT0SPT2</accession>
<comment type="catalytic activity">
    <reaction evidence="4">
        <text>alpha-D-ribose 1-phosphate = D-ribose 5-phosphate</text>
        <dbReference type="Rhea" id="RHEA:18793"/>
        <dbReference type="ChEBI" id="CHEBI:57720"/>
        <dbReference type="ChEBI" id="CHEBI:78346"/>
        <dbReference type="EC" id="5.4.2.7"/>
    </reaction>
</comment>
<dbReference type="SUPFAM" id="SSF143856">
    <property type="entry name" value="DeoB insert domain-like"/>
    <property type="match status" value="1"/>
</dbReference>
<reference evidence="7" key="1">
    <citation type="submission" date="2022-05" db="EMBL/GenBank/DDBJ databases">
        <title>Halomonas geminus sp. nov. and Halomonas llamarensis sp. nov. isolated from high-altitude salars of the Atacama Desert.</title>
        <authorList>
            <person name="Hintersatz C."/>
            <person name="Rojas L.A."/>
            <person name="Wei T.-S."/>
            <person name="Kutschke S."/>
            <person name="Lehmann F."/>
            <person name="Jain R."/>
            <person name="Pollmann K."/>
        </authorList>
    </citation>
    <scope>NUCLEOTIDE SEQUENCE</scope>
    <source>
        <strain evidence="7">ATCHA</strain>
    </source>
</reference>
<comment type="catalytic activity">
    <reaction evidence="4">
        <text>2-deoxy-alpha-D-ribose 1-phosphate = 2-deoxy-D-ribose 5-phosphate</text>
        <dbReference type="Rhea" id="RHEA:27658"/>
        <dbReference type="ChEBI" id="CHEBI:57259"/>
        <dbReference type="ChEBI" id="CHEBI:62877"/>
        <dbReference type="EC" id="5.4.2.7"/>
    </reaction>
</comment>
<evidence type="ECO:0000256" key="4">
    <source>
        <dbReference type="HAMAP-Rule" id="MF_00740"/>
    </source>
</evidence>
<dbReference type="InterPro" id="IPR006124">
    <property type="entry name" value="Metalloenzyme"/>
</dbReference>
<evidence type="ECO:0000256" key="1">
    <source>
        <dbReference type="ARBA" id="ARBA00010373"/>
    </source>
</evidence>
<dbReference type="RefSeq" id="WP_250080860.1">
    <property type="nucleotide sequence ID" value="NZ_JAMJPJ010000009.1"/>
</dbReference>
<feature type="binding site" evidence="4">
    <location>
        <position position="314"/>
    </location>
    <ligand>
        <name>Mn(2+)</name>
        <dbReference type="ChEBI" id="CHEBI:29035"/>
        <label>2</label>
    </ligand>
</feature>
<feature type="binding site" evidence="4">
    <location>
        <position position="351"/>
    </location>
    <ligand>
        <name>Mn(2+)</name>
        <dbReference type="ChEBI" id="CHEBI:29035"/>
        <label>1</label>
    </ligand>
</feature>
<feature type="binding site" evidence="4">
    <location>
        <position position="309"/>
    </location>
    <ligand>
        <name>Mn(2+)</name>
        <dbReference type="ChEBI" id="CHEBI:29035"/>
        <label>2</label>
    </ligand>
</feature>
<dbReference type="EC" id="5.4.2.7" evidence="4 5"/>
<dbReference type="NCBIfam" id="NF003766">
    <property type="entry name" value="PRK05362.1"/>
    <property type="match status" value="1"/>
</dbReference>
<dbReference type="InterPro" id="IPR017850">
    <property type="entry name" value="Alkaline_phosphatase_core_sf"/>
</dbReference>
<dbReference type="Gene3D" id="3.40.720.10">
    <property type="entry name" value="Alkaline Phosphatase, subunit A"/>
    <property type="match status" value="1"/>
</dbReference>
<comment type="similarity">
    <text evidence="1 4">Belongs to the phosphopentomutase family.</text>
</comment>
<protein>
    <recommendedName>
        <fullName evidence="4 5">Phosphopentomutase</fullName>
        <ecNumber evidence="4 5">5.4.2.7</ecNumber>
    </recommendedName>
    <alternativeName>
        <fullName evidence="4">Phosphodeoxyribomutase</fullName>
    </alternativeName>
</protein>
<proteinExistence type="inferred from homology"/>
<keyword evidence="8" id="KW-1185">Reference proteome</keyword>
<feature type="binding site" evidence="4">
    <location>
        <position position="362"/>
    </location>
    <ligand>
        <name>Mn(2+)</name>
        <dbReference type="ChEBI" id="CHEBI:29035"/>
        <label>2</label>
    </ligand>
</feature>
<sequence length="414" mass="44323">MRRAIVIVLDSFGIGSAPDAAEFGDAGADTLGHIAAACARGKADTTERQGPLKLPNMAALGLFHAHRDATGSVAEDVSLPQTLNGAYAHAKEISSGKDTPSGHWEIAGVPVRFDWGYFLDKTASFPAELLDKIVEEANLPGVIGNCHASGTEIIARLGEEHVNTGKPIVYTSADSVFQIAAHEEHFGLERLYELCETVRELLEPYNIGRVIARPFIGHNSADFSRTGNRRDYSIEPPSPTVLQKLAEAGGEVVSIGKIADIYAHCGITHKVKASGHDALMEATISEVVRTATQTRDRPTMIMANFVDFDSVYGHRRDVPGYAAALEDFDAKLSELFAALNDDDLLLLTADHGCDPSWEGTEHTREYVPVMVSGAGFAPGPLGERGTFADIGQTLADFFTLPAMADGDSFLSNAA</sequence>
<dbReference type="PANTHER" id="PTHR21110:SF0">
    <property type="entry name" value="PHOSPHOPENTOMUTASE"/>
    <property type="match status" value="1"/>
</dbReference>
<dbReference type="PIRSF" id="PIRSF001491">
    <property type="entry name" value="Ppentomutase"/>
    <property type="match status" value="1"/>
</dbReference>
<evidence type="ECO:0000259" key="6">
    <source>
        <dbReference type="Pfam" id="PF01676"/>
    </source>
</evidence>
<dbReference type="Pfam" id="PF01676">
    <property type="entry name" value="Metalloenzyme"/>
    <property type="match status" value="1"/>
</dbReference>
<dbReference type="PANTHER" id="PTHR21110">
    <property type="entry name" value="PHOSPHOPENTOMUTASE"/>
    <property type="match status" value="1"/>
</dbReference>
<dbReference type="GO" id="GO:0008973">
    <property type="term" value="F:phosphopentomutase activity"/>
    <property type="evidence" value="ECO:0007669"/>
    <property type="project" value="UniProtKB-EC"/>
</dbReference>
<feature type="domain" description="Metalloenzyme" evidence="6">
    <location>
        <begin position="3"/>
        <end position="401"/>
    </location>
</feature>
<name>A0ABT0SPT2_9GAMM</name>
<comment type="function">
    <text evidence="4">Isomerase that catalyzes the conversion of deoxy-ribose 1-phosphate (dRib-1-P) and ribose 1-phosphate (Rib-1-P) to deoxy-ribose 5-phosphate (dRib-5-P) and ribose 5-phosphate (Rib-5-P), respectively.</text>
</comment>
<evidence type="ECO:0000256" key="3">
    <source>
        <dbReference type="ARBA" id="ARBA00023211"/>
    </source>
</evidence>
<feature type="binding site" evidence="4">
    <location>
        <position position="10"/>
    </location>
    <ligand>
        <name>Mn(2+)</name>
        <dbReference type="ChEBI" id="CHEBI:29035"/>
        <label>1</label>
    </ligand>
</feature>
<evidence type="ECO:0000313" key="7">
    <source>
        <dbReference type="EMBL" id="MCL7929849.1"/>
    </source>
</evidence>
<evidence type="ECO:0000256" key="2">
    <source>
        <dbReference type="ARBA" id="ARBA00022723"/>
    </source>
</evidence>
<comment type="caution">
    <text evidence="7">The sequence shown here is derived from an EMBL/GenBank/DDBJ whole genome shotgun (WGS) entry which is preliminary data.</text>
</comment>
<comment type="subcellular location">
    <subcellularLocation>
        <location evidence="4">Cytoplasm</location>
    </subcellularLocation>
</comment>
<dbReference type="Proteomes" id="UP001165308">
    <property type="component" value="Unassembled WGS sequence"/>
</dbReference>
<keyword evidence="4 7" id="KW-0413">Isomerase</keyword>
<evidence type="ECO:0000313" key="8">
    <source>
        <dbReference type="Proteomes" id="UP001165308"/>
    </source>
</evidence>
<comment type="cofactor">
    <cofactor evidence="4">
        <name>Mn(2+)</name>
        <dbReference type="ChEBI" id="CHEBI:29035"/>
    </cofactor>
    <text evidence="4">Binds 2 manganese ions.</text>
</comment>
<keyword evidence="2 4" id="KW-0479">Metal-binding</keyword>
<dbReference type="InterPro" id="IPR010045">
    <property type="entry name" value="DeoB"/>
</dbReference>
<organism evidence="7 8">
    <name type="scientific">Halomonas llamarensis</name>
    <dbReference type="NCBI Taxonomy" id="2945104"/>
    <lineage>
        <taxon>Bacteria</taxon>
        <taxon>Pseudomonadati</taxon>
        <taxon>Pseudomonadota</taxon>
        <taxon>Gammaproteobacteria</taxon>
        <taxon>Oceanospirillales</taxon>
        <taxon>Halomonadaceae</taxon>
        <taxon>Halomonas</taxon>
    </lineage>
</organism>
<feature type="binding site" evidence="4">
    <location>
        <position position="350"/>
    </location>
    <ligand>
        <name>Mn(2+)</name>
        <dbReference type="ChEBI" id="CHEBI:29035"/>
        <label>1</label>
    </ligand>
</feature>